<dbReference type="RefSeq" id="WP_045823020.1">
    <property type="nucleotide sequence ID" value="NZ_CP108021.1"/>
</dbReference>
<name>A0AAU4K4I6_9NOCA</name>
<protein>
    <submittedName>
        <fullName evidence="2">Uncharacterized protein</fullName>
    </submittedName>
</protein>
<feature type="transmembrane region" description="Helical" evidence="1">
    <location>
        <begin position="51"/>
        <end position="81"/>
    </location>
</feature>
<dbReference type="EMBL" id="CP108021">
    <property type="protein sequence ID" value="WUM20949.1"/>
    <property type="molecule type" value="Genomic_DNA"/>
</dbReference>
<keyword evidence="1" id="KW-0472">Membrane</keyword>
<dbReference type="Proteomes" id="UP001432128">
    <property type="component" value="Chromosome"/>
</dbReference>
<evidence type="ECO:0000256" key="1">
    <source>
        <dbReference type="SAM" id="Phobius"/>
    </source>
</evidence>
<proteinExistence type="predicted"/>
<organism evidence="2 3">
    <name type="scientific">Williamsia herbipolensis</name>
    <dbReference type="NCBI Taxonomy" id="1603258"/>
    <lineage>
        <taxon>Bacteria</taxon>
        <taxon>Bacillati</taxon>
        <taxon>Actinomycetota</taxon>
        <taxon>Actinomycetes</taxon>
        <taxon>Mycobacteriales</taxon>
        <taxon>Nocardiaceae</taxon>
        <taxon>Williamsia</taxon>
    </lineage>
</organism>
<keyword evidence="3" id="KW-1185">Reference proteome</keyword>
<evidence type="ECO:0000313" key="2">
    <source>
        <dbReference type="EMBL" id="WUM20949.1"/>
    </source>
</evidence>
<reference evidence="2 3" key="1">
    <citation type="submission" date="2022-10" db="EMBL/GenBank/DDBJ databases">
        <title>The complete genomes of actinobacterial strains from the NBC collection.</title>
        <authorList>
            <person name="Joergensen T.S."/>
            <person name="Alvarez Arevalo M."/>
            <person name="Sterndorff E.B."/>
            <person name="Faurdal D."/>
            <person name="Vuksanovic O."/>
            <person name="Mourched A.-S."/>
            <person name="Charusanti P."/>
            <person name="Shaw S."/>
            <person name="Blin K."/>
            <person name="Weber T."/>
        </authorList>
    </citation>
    <scope>NUCLEOTIDE SEQUENCE [LARGE SCALE GENOMIC DNA]</scope>
    <source>
        <strain evidence="2 3">NBC_00319</strain>
    </source>
</reference>
<dbReference type="AlphaFoldDB" id="A0AAU4K4I6"/>
<feature type="transmembrane region" description="Helical" evidence="1">
    <location>
        <begin position="27"/>
        <end position="45"/>
    </location>
</feature>
<accession>A0AAU4K4I6</accession>
<keyword evidence="1" id="KW-0812">Transmembrane</keyword>
<gene>
    <name evidence="2" type="ORF">OG579_03755</name>
</gene>
<sequence>MTAPAHASLPTSAPRWLRVVILGDKNLSAFYVGAAFTFAPLLIAFDPWRPLVIVAWTLIATAGLWLGILGILMAVGLGLVLRAGDEMPDSYWESVLTRPTASRGIGGAITSRDPVGRR</sequence>
<keyword evidence="1" id="KW-1133">Transmembrane helix</keyword>
<evidence type="ECO:0000313" key="3">
    <source>
        <dbReference type="Proteomes" id="UP001432128"/>
    </source>
</evidence>
<dbReference type="KEGG" id="whr:OG579_03755"/>